<sequence>MLSIIKKSVCALFVLASFVAAYPNPGTVTGDIDGVHDPSMCVVDGTYYLYGTGIGLPIRTSTDRTAWVAAGSIFPSGAPSETDTYTGTSGTASSLWAPDCTYYEGTFYVYYAASSFGSEVSGIFLVSSTNGLTGWSDHGLVTASTTSSGYNAIDPHLIIVSGSWYLSLGSWWSGIKLFSISSSTGKPSSTSYTSLSERTADGGAEEASWIYATGGYYYLFTSFDICCDGTASTYNIRVTRSTSLTGPYVDEAGVTALNGGGTEILGTHGTIYGPGGQSLLLDGDEVVLVYHYYSATTSILGINLLTFATGWPVVY</sequence>
<dbReference type="InterPro" id="IPR006710">
    <property type="entry name" value="Glyco_hydro_43"/>
</dbReference>
<dbReference type="Proteomes" id="UP000076532">
    <property type="component" value="Unassembled WGS sequence"/>
</dbReference>
<dbReference type="Gene3D" id="2.115.10.20">
    <property type="entry name" value="Glycosyl hydrolase domain, family 43"/>
    <property type="match status" value="1"/>
</dbReference>
<evidence type="ECO:0000313" key="12">
    <source>
        <dbReference type="Proteomes" id="UP000076532"/>
    </source>
</evidence>
<dbReference type="InterPro" id="IPR050727">
    <property type="entry name" value="GH43_arabinanases"/>
</dbReference>
<proteinExistence type="inferred from homology"/>
<gene>
    <name evidence="11" type="ORF">FIBSPDRAFT_1045406</name>
</gene>
<comment type="catalytic activity">
    <reaction evidence="1 7">
        <text>Endohydrolysis of (1-&gt;5)-alpha-arabinofuranosidic linkages in (1-&gt;5)-arabinans.</text>
        <dbReference type="EC" id="3.2.1.99"/>
    </reaction>
</comment>
<dbReference type="GO" id="GO:0046558">
    <property type="term" value="F:arabinan endo-1,5-alpha-L-arabinosidase activity"/>
    <property type="evidence" value="ECO:0007669"/>
    <property type="project" value="UniProtKB-EC"/>
</dbReference>
<evidence type="ECO:0000256" key="7">
    <source>
        <dbReference type="PIRNR" id="PIRNR026534"/>
    </source>
</evidence>
<accession>A0A166IAX8</accession>
<reference evidence="11 12" key="1">
    <citation type="journal article" date="2016" name="Mol. Biol. Evol.">
        <title>Comparative Genomics of Early-Diverging Mushroom-Forming Fungi Provides Insights into the Origins of Lignocellulose Decay Capabilities.</title>
        <authorList>
            <person name="Nagy L.G."/>
            <person name="Riley R."/>
            <person name="Tritt A."/>
            <person name="Adam C."/>
            <person name="Daum C."/>
            <person name="Floudas D."/>
            <person name="Sun H."/>
            <person name="Yadav J.S."/>
            <person name="Pangilinan J."/>
            <person name="Larsson K.H."/>
            <person name="Matsuura K."/>
            <person name="Barry K."/>
            <person name="Labutti K."/>
            <person name="Kuo R."/>
            <person name="Ohm R.A."/>
            <person name="Bhattacharya S.S."/>
            <person name="Shirouzu T."/>
            <person name="Yoshinaga Y."/>
            <person name="Martin F.M."/>
            <person name="Grigoriev I.V."/>
            <person name="Hibbett D.S."/>
        </authorList>
    </citation>
    <scope>NUCLEOTIDE SEQUENCE [LARGE SCALE GENOMIC DNA]</scope>
    <source>
        <strain evidence="11 12">CBS 109695</strain>
    </source>
</reference>
<feature type="chain" id="PRO_5007875152" description="Arabinan endo-1,5-alpha-L-arabinosidase" evidence="10">
    <location>
        <begin position="22"/>
        <end position="315"/>
    </location>
</feature>
<evidence type="ECO:0000256" key="5">
    <source>
        <dbReference type="ARBA" id="ARBA00022801"/>
    </source>
</evidence>
<dbReference type="Pfam" id="PF04616">
    <property type="entry name" value="Glyco_hydro_43"/>
    <property type="match status" value="1"/>
</dbReference>
<dbReference type="PANTHER" id="PTHR43301">
    <property type="entry name" value="ARABINAN ENDO-1,5-ALPHA-L-ARABINOSIDASE"/>
    <property type="match status" value="1"/>
</dbReference>
<evidence type="ECO:0000256" key="2">
    <source>
        <dbReference type="ARBA" id="ARBA00004834"/>
    </source>
</evidence>
<dbReference type="OrthoDB" id="195678at2759"/>
<dbReference type="CDD" id="cd08998">
    <property type="entry name" value="GH43_Arb43a-like"/>
    <property type="match status" value="1"/>
</dbReference>
<feature type="signal peptide" evidence="10">
    <location>
        <begin position="1"/>
        <end position="21"/>
    </location>
</feature>
<evidence type="ECO:0000256" key="3">
    <source>
        <dbReference type="ARBA" id="ARBA00009865"/>
    </source>
</evidence>
<dbReference type="PIRSF" id="PIRSF026534">
    <property type="entry name" value="Endo_alpha-L-arabinosidase"/>
    <property type="match status" value="1"/>
</dbReference>
<dbReference type="GO" id="GO:0031222">
    <property type="term" value="P:arabinan catabolic process"/>
    <property type="evidence" value="ECO:0007669"/>
    <property type="project" value="UniProtKB-UniPathway"/>
</dbReference>
<keyword evidence="6 7" id="KW-0326">Glycosidase</keyword>
<evidence type="ECO:0000313" key="11">
    <source>
        <dbReference type="EMBL" id="KZP19627.1"/>
    </source>
</evidence>
<feature type="active site" description="Proton acceptor" evidence="8">
    <location>
        <position position="37"/>
    </location>
</feature>
<dbReference type="AlphaFoldDB" id="A0A166IAX8"/>
<comment type="similarity">
    <text evidence="3 7">Belongs to the glycosyl hydrolase 43 family.</text>
</comment>
<feature type="site" description="Important for catalytic activity, responsible for pKa modulation of the active site Glu and correct orientation of both the proton donor and substrate" evidence="9">
    <location>
        <position position="154"/>
    </location>
</feature>
<organism evidence="11 12">
    <name type="scientific">Athelia psychrophila</name>
    <dbReference type="NCBI Taxonomy" id="1759441"/>
    <lineage>
        <taxon>Eukaryota</taxon>
        <taxon>Fungi</taxon>
        <taxon>Dikarya</taxon>
        <taxon>Basidiomycota</taxon>
        <taxon>Agaricomycotina</taxon>
        <taxon>Agaricomycetes</taxon>
        <taxon>Agaricomycetidae</taxon>
        <taxon>Atheliales</taxon>
        <taxon>Atheliaceae</taxon>
        <taxon>Athelia</taxon>
    </lineage>
</organism>
<evidence type="ECO:0000256" key="4">
    <source>
        <dbReference type="ARBA" id="ARBA00012586"/>
    </source>
</evidence>
<evidence type="ECO:0000256" key="8">
    <source>
        <dbReference type="PIRSR" id="PIRSR606710-1"/>
    </source>
</evidence>
<name>A0A166IAX8_9AGAM</name>
<dbReference type="SUPFAM" id="SSF75005">
    <property type="entry name" value="Arabinanase/levansucrase/invertase"/>
    <property type="match status" value="1"/>
</dbReference>
<evidence type="ECO:0000256" key="10">
    <source>
        <dbReference type="SAM" id="SignalP"/>
    </source>
</evidence>
<dbReference type="STRING" id="436010.A0A166IAX8"/>
<dbReference type="EC" id="3.2.1.99" evidence="4 7"/>
<keyword evidence="12" id="KW-1185">Reference proteome</keyword>
<dbReference type="PANTHER" id="PTHR43301:SF3">
    <property type="entry name" value="ARABINAN ENDO-1,5-ALPHA-L-ARABINOSIDASE A-RELATED"/>
    <property type="match status" value="1"/>
</dbReference>
<evidence type="ECO:0000256" key="1">
    <source>
        <dbReference type="ARBA" id="ARBA00000375"/>
    </source>
</evidence>
<keyword evidence="5 7" id="KW-0378">Hydrolase</keyword>
<dbReference type="EMBL" id="KV417562">
    <property type="protein sequence ID" value="KZP19627.1"/>
    <property type="molecule type" value="Genomic_DNA"/>
</dbReference>
<protein>
    <recommendedName>
        <fullName evidence="4 7">Arabinan endo-1,5-alpha-L-arabinosidase</fullName>
        <ecNumber evidence="4 7">3.2.1.99</ecNumber>
    </recommendedName>
</protein>
<dbReference type="InterPro" id="IPR016840">
    <property type="entry name" value="Glyco_hydro_43_endo_a_Ara-ase"/>
</dbReference>
<evidence type="ECO:0000256" key="9">
    <source>
        <dbReference type="PIRSR" id="PIRSR606710-2"/>
    </source>
</evidence>
<dbReference type="UniPathway" id="UPA00667"/>
<keyword evidence="10" id="KW-0732">Signal</keyword>
<evidence type="ECO:0000256" key="6">
    <source>
        <dbReference type="ARBA" id="ARBA00023295"/>
    </source>
</evidence>
<dbReference type="InterPro" id="IPR023296">
    <property type="entry name" value="Glyco_hydro_beta-prop_sf"/>
</dbReference>
<comment type="pathway">
    <text evidence="2 7">Glycan metabolism; L-arabinan degradation.</text>
</comment>
<feature type="active site" description="Proton donor" evidence="8">
    <location>
        <position position="206"/>
    </location>
</feature>